<dbReference type="Proteomes" id="UP000228711">
    <property type="component" value="Unassembled WGS sequence"/>
</dbReference>
<sequence>MKKKLRIAQIAPLWVRVPPKKYGGIELIIKYLCDELTSRGHKVTLFASGDSQTKAKLVSLRKRPLLEDGIKWTNQAFTLLNIAQVYEHKKDFDIIHAHNDIYDLFFALTSTTPTVHTIHNPLIAKTEQDLRKLVFEHYRHLNYVNISESQKKLAAAKRMHFIKTVYNGIDVSQFSFNAHPKNHFIWIARVDKYKGIGNAIRASRLAHEKLIMAGRLDYTQEEYFAKEIKPRLNSQTQFIGEIGGKEKSIFYRNAKALLYPIEWDEPFGLVMTESMACGTPVIAFDRGSVREIVKNGVTGFVVKTIPEMVRAMKKIDTIDRQACRDWVEKKFSVKAMVDGYEEVYERVLSQKRSIR</sequence>
<dbReference type="GO" id="GO:0016757">
    <property type="term" value="F:glycosyltransferase activity"/>
    <property type="evidence" value="ECO:0007669"/>
    <property type="project" value="InterPro"/>
</dbReference>
<keyword evidence="3" id="KW-0808">Transferase</keyword>
<evidence type="ECO:0000259" key="2">
    <source>
        <dbReference type="Pfam" id="PF13439"/>
    </source>
</evidence>
<feature type="domain" description="Glycosyl transferase family 1" evidence="1">
    <location>
        <begin position="178"/>
        <end position="305"/>
    </location>
</feature>
<evidence type="ECO:0000313" key="4">
    <source>
        <dbReference type="Proteomes" id="UP000228711"/>
    </source>
</evidence>
<evidence type="ECO:0000313" key="3">
    <source>
        <dbReference type="EMBL" id="PIS41947.1"/>
    </source>
</evidence>
<comment type="caution">
    <text evidence="3">The sequence shown here is derived from an EMBL/GenBank/DDBJ whole genome shotgun (WGS) entry which is preliminary data.</text>
</comment>
<name>A0A2H0YTZ0_9BACT</name>
<dbReference type="AlphaFoldDB" id="A0A2H0YTZ0"/>
<dbReference type="CDD" id="cd03802">
    <property type="entry name" value="GT4_AviGT4-like"/>
    <property type="match status" value="1"/>
</dbReference>
<dbReference type="SUPFAM" id="SSF53756">
    <property type="entry name" value="UDP-Glycosyltransferase/glycogen phosphorylase"/>
    <property type="match status" value="1"/>
</dbReference>
<reference evidence="4" key="1">
    <citation type="submission" date="2017-09" db="EMBL/GenBank/DDBJ databases">
        <title>Depth-based differentiation of microbial function through sediment-hosted aquifers and enrichment of novel symbionts in the deep terrestrial subsurface.</title>
        <authorList>
            <person name="Probst A.J."/>
            <person name="Ladd B."/>
            <person name="Jarett J.K."/>
            <person name="Geller-Mcgrath D.E."/>
            <person name="Sieber C.M.K."/>
            <person name="Emerson J.B."/>
            <person name="Anantharaman K."/>
            <person name="Thomas B.C."/>
            <person name="Malmstrom R."/>
            <person name="Stieglmeier M."/>
            <person name="Klingl A."/>
            <person name="Woyke T."/>
            <person name="Ryan C.M."/>
            <person name="Banfield J.F."/>
        </authorList>
    </citation>
    <scope>NUCLEOTIDE SEQUENCE [LARGE SCALE GENOMIC DNA]</scope>
</reference>
<dbReference type="PANTHER" id="PTHR45947">
    <property type="entry name" value="SULFOQUINOVOSYL TRANSFERASE SQD2"/>
    <property type="match status" value="1"/>
</dbReference>
<dbReference type="EMBL" id="PEXV01000011">
    <property type="protein sequence ID" value="PIS41947.1"/>
    <property type="molecule type" value="Genomic_DNA"/>
</dbReference>
<gene>
    <name evidence="3" type="ORF">COT25_00370</name>
</gene>
<dbReference type="PANTHER" id="PTHR45947:SF3">
    <property type="entry name" value="SULFOQUINOVOSYL TRANSFERASE SQD2"/>
    <property type="match status" value="1"/>
</dbReference>
<evidence type="ECO:0000259" key="1">
    <source>
        <dbReference type="Pfam" id="PF00534"/>
    </source>
</evidence>
<dbReference type="Pfam" id="PF13439">
    <property type="entry name" value="Glyco_transf_4"/>
    <property type="match status" value="1"/>
</dbReference>
<accession>A0A2H0YTZ0</accession>
<dbReference type="InterPro" id="IPR001296">
    <property type="entry name" value="Glyco_trans_1"/>
</dbReference>
<dbReference type="Gene3D" id="3.40.50.2000">
    <property type="entry name" value="Glycogen Phosphorylase B"/>
    <property type="match status" value="2"/>
</dbReference>
<protein>
    <submittedName>
        <fullName evidence="3">Glycosyl transferase</fullName>
    </submittedName>
</protein>
<organism evidence="3 4">
    <name type="scientific">Candidatus Kerfeldbacteria bacterium CG08_land_8_20_14_0_20_42_7</name>
    <dbReference type="NCBI Taxonomy" id="2014245"/>
    <lineage>
        <taxon>Bacteria</taxon>
        <taxon>Candidatus Kerfeldiibacteriota</taxon>
    </lineage>
</organism>
<proteinExistence type="predicted"/>
<feature type="domain" description="Glycosyltransferase subfamily 4-like N-terminal" evidence="2">
    <location>
        <begin position="22"/>
        <end position="172"/>
    </location>
</feature>
<dbReference type="InterPro" id="IPR050194">
    <property type="entry name" value="Glycosyltransferase_grp1"/>
</dbReference>
<dbReference type="Pfam" id="PF00534">
    <property type="entry name" value="Glycos_transf_1"/>
    <property type="match status" value="1"/>
</dbReference>
<dbReference type="InterPro" id="IPR028098">
    <property type="entry name" value="Glyco_trans_4-like_N"/>
</dbReference>